<protein>
    <recommendedName>
        <fullName evidence="4">DUF4262 domain-containing protein</fullName>
    </recommendedName>
</protein>
<comment type="caution">
    <text evidence="2">The sequence shown here is derived from an EMBL/GenBank/DDBJ whole genome shotgun (WGS) entry which is preliminary data.</text>
</comment>
<dbReference type="OrthoDB" id="2861767at2"/>
<sequence>MNNNIDWIIHLVANGACDECGKEEKGFLPYTCNAHTHGMEKYGHPDFQVILSLPPREIGRILNTLGLRVQEGERFQAGRYVSGIYADCDIRLDEFRETGRDVLRAVIPDRQNRFPEDPQCEEPYRLQSMDTEDLYEREGALS</sequence>
<dbReference type="EMBL" id="MEHA01000003">
    <property type="protein sequence ID" value="ODR54205.1"/>
    <property type="molecule type" value="Genomic_DNA"/>
</dbReference>
<evidence type="ECO:0000256" key="1">
    <source>
        <dbReference type="SAM" id="MobiDB-lite"/>
    </source>
</evidence>
<feature type="region of interest" description="Disordered" evidence="1">
    <location>
        <begin position="112"/>
        <end position="142"/>
    </location>
</feature>
<reference evidence="2 3" key="1">
    <citation type="submission" date="2016-08" db="EMBL/GenBank/DDBJ databases">
        <authorList>
            <person name="Seilhamer J.J."/>
        </authorList>
    </citation>
    <scope>NUCLEOTIDE SEQUENCE [LARGE SCALE GENOMIC DNA]</scope>
    <source>
        <strain evidence="2 3">NML150140-1</strain>
    </source>
</reference>
<proteinExistence type="predicted"/>
<evidence type="ECO:0008006" key="4">
    <source>
        <dbReference type="Google" id="ProtNLM"/>
    </source>
</evidence>
<dbReference type="Proteomes" id="UP000094271">
    <property type="component" value="Unassembled WGS sequence"/>
</dbReference>
<organism evidence="2 3">
    <name type="scientific">Eisenbergiella tayi</name>
    <dbReference type="NCBI Taxonomy" id="1432052"/>
    <lineage>
        <taxon>Bacteria</taxon>
        <taxon>Bacillati</taxon>
        <taxon>Bacillota</taxon>
        <taxon>Clostridia</taxon>
        <taxon>Lachnospirales</taxon>
        <taxon>Lachnospiraceae</taxon>
        <taxon>Eisenbergiella</taxon>
    </lineage>
</organism>
<evidence type="ECO:0000313" key="3">
    <source>
        <dbReference type="Proteomes" id="UP000094271"/>
    </source>
</evidence>
<gene>
    <name evidence="2" type="ORF">BEI59_06545</name>
</gene>
<dbReference type="RefSeq" id="WP_069431359.1">
    <property type="nucleotide sequence ID" value="NZ_MEHA01000003.1"/>
</dbReference>
<dbReference type="InterPro" id="IPR025358">
    <property type="entry name" value="DUF4262"/>
</dbReference>
<accession>A0A1E3UMH1</accession>
<evidence type="ECO:0000313" key="2">
    <source>
        <dbReference type="EMBL" id="ODR54205.1"/>
    </source>
</evidence>
<dbReference type="AlphaFoldDB" id="A0A1E3UMH1"/>
<name>A0A1E3UMH1_9FIRM</name>
<dbReference type="Pfam" id="PF14081">
    <property type="entry name" value="DUF4262"/>
    <property type="match status" value="1"/>
</dbReference>